<sequence length="170" mass="17503">MRANDTVTTGAAVSWLALRVALVVVVGAGAVTLTPLVGWSVAAVLLGVLAVVLPQSFAAWGSVACFVIGMLIAGPDPGRAMIAVLVVHLIHILTTLILVVPVRARIVLRALRPTALRFLVVQAIAQPLTLLVMLGSAREIVEAPWVVVAGAAALVTLTVVLIVGSTGEEK</sequence>
<keyword evidence="3" id="KW-1185">Reference proteome</keyword>
<comment type="caution">
    <text evidence="2">The sequence shown here is derived from an EMBL/GenBank/DDBJ whole genome shotgun (WGS) entry which is preliminary data.</text>
</comment>
<gene>
    <name evidence="2" type="ORF">QFZ53_002931</name>
</gene>
<feature type="transmembrane region" description="Helical" evidence="1">
    <location>
        <begin position="80"/>
        <end position="102"/>
    </location>
</feature>
<dbReference type="EMBL" id="JAUSXV010000001">
    <property type="protein sequence ID" value="MDQ0648735.1"/>
    <property type="molecule type" value="Genomic_DNA"/>
</dbReference>
<dbReference type="AlphaFoldDB" id="A0AAW8EZ25"/>
<accession>A0AAW8EZ25</accession>
<dbReference type="Proteomes" id="UP001244427">
    <property type="component" value="Unassembled WGS sequence"/>
</dbReference>
<name>A0AAW8EZ25_9MICO</name>
<feature type="transmembrane region" description="Helical" evidence="1">
    <location>
        <begin position="114"/>
        <end position="137"/>
    </location>
</feature>
<keyword evidence="1" id="KW-0812">Transmembrane</keyword>
<dbReference type="RefSeq" id="WP_307297705.1">
    <property type="nucleotide sequence ID" value="NZ_JAUSXV010000001.1"/>
</dbReference>
<evidence type="ECO:0000313" key="2">
    <source>
        <dbReference type="EMBL" id="MDQ0648735.1"/>
    </source>
</evidence>
<feature type="transmembrane region" description="Helical" evidence="1">
    <location>
        <begin position="57"/>
        <end position="74"/>
    </location>
</feature>
<reference evidence="2 3" key="1">
    <citation type="submission" date="2023-07" db="EMBL/GenBank/DDBJ databases">
        <title>Comparative genomics of wheat-associated soil bacteria to identify genetic determinants of phenazine resistance.</title>
        <authorList>
            <person name="Mouncey N."/>
        </authorList>
    </citation>
    <scope>NUCLEOTIDE SEQUENCE [LARGE SCALE GENOMIC DNA]</scope>
    <source>
        <strain evidence="2 3">W4I9-1</strain>
    </source>
</reference>
<evidence type="ECO:0000256" key="1">
    <source>
        <dbReference type="SAM" id="Phobius"/>
    </source>
</evidence>
<feature type="transmembrane region" description="Helical" evidence="1">
    <location>
        <begin position="12"/>
        <end position="30"/>
    </location>
</feature>
<keyword evidence="1" id="KW-1133">Transmembrane helix</keyword>
<evidence type="ECO:0000313" key="3">
    <source>
        <dbReference type="Proteomes" id="UP001244427"/>
    </source>
</evidence>
<organism evidence="2 3">
    <name type="scientific">Microbacterium natoriense</name>
    <dbReference type="NCBI Taxonomy" id="284570"/>
    <lineage>
        <taxon>Bacteria</taxon>
        <taxon>Bacillati</taxon>
        <taxon>Actinomycetota</taxon>
        <taxon>Actinomycetes</taxon>
        <taxon>Micrococcales</taxon>
        <taxon>Microbacteriaceae</taxon>
        <taxon>Microbacterium</taxon>
    </lineage>
</organism>
<keyword evidence="1" id="KW-0472">Membrane</keyword>
<protein>
    <submittedName>
        <fullName evidence="2">Membrane protein YhdT</fullName>
    </submittedName>
</protein>
<proteinExistence type="predicted"/>
<feature type="transmembrane region" description="Helical" evidence="1">
    <location>
        <begin position="143"/>
        <end position="164"/>
    </location>
</feature>